<keyword evidence="2" id="KW-0813">Transport</keyword>
<name>A0ABW5VFH0_9FLAO</name>
<feature type="transmembrane region" description="Helical" evidence="7">
    <location>
        <begin position="503"/>
        <end position="535"/>
    </location>
</feature>
<evidence type="ECO:0000259" key="8">
    <source>
        <dbReference type="PROSITE" id="PS51202"/>
    </source>
</evidence>
<evidence type="ECO:0000256" key="6">
    <source>
        <dbReference type="ARBA" id="ARBA00023136"/>
    </source>
</evidence>
<feature type="transmembrane region" description="Helical" evidence="7">
    <location>
        <begin position="29"/>
        <end position="45"/>
    </location>
</feature>
<evidence type="ECO:0000313" key="10">
    <source>
        <dbReference type="Proteomes" id="UP001597532"/>
    </source>
</evidence>
<dbReference type="Pfam" id="PF02080">
    <property type="entry name" value="TrkA_C"/>
    <property type="match status" value="1"/>
</dbReference>
<organism evidence="9 10">
    <name type="scientific">Arenibacter antarcticus</name>
    <dbReference type="NCBI Taxonomy" id="2040469"/>
    <lineage>
        <taxon>Bacteria</taxon>
        <taxon>Pseudomonadati</taxon>
        <taxon>Bacteroidota</taxon>
        <taxon>Flavobacteriia</taxon>
        <taxon>Flavobacteriales</taxon>
        <taxon>Flavobacteriaceae</taxon>
        <taxon>Arenibacter</taxon>
    </lineage>
</organism>
<dbReference type="InterPro" id="IPR006037">
    <property type="entry name" value="RCK_C"/>
</dbReference>
<reference evidence="10" key="1">
    <citation type="journal article" date="2019" name="Int. J. Syst. Evol. Microbiol.">
        <title>The Global Catalogue of Microorganisms (GCM) 10K type strain sequencing project: providing services to taxonomists for standard genome sequencing and annotation.</title>
        <authorList>
            <consortium name="The Broad Institute Genomics Platform"/>
            <consortium name="The Broad Institute Genome Sequencing Center for Infectious Disease"/>
            <person name="Wu L."/>
            <person name="Ma J."/>
        </authorList>
    </citation>
    <scope>NUCLEOTIDE SEQUENCE [LARGE SCALE GENOMIC DNA]</scope>
    <source>
        <strain evidence="10">KCTC 52924</strain>
    </source>
</reference>
<dbReference type="SUPFAM" id="SSF116726">
    <property type="entry name" value="TrkA C-terminal domain-like"/>
    <property type="match status" value="2"/>
</dbReference>
<sequence>MTTDIILVFLVLITVIVLFALEVFPVDKIAFLIIVSLTLLGLISPEEAISGFSNGATIAVLALMILAIAMEENGVISWLTSGLGKVKGLPLFILAPLFMVVTAGISAFISTTAVVIVFIKIINQLSERFKVPKSKLLLPISFAGILGGSCTLMGTSTNLIVNSVAKNLGAPALGFFEFSMMGLIFLGVSVVYLTFALKWLPWSKDKNLDEDYSIGNYITSVRIKSESNLVDKRIEETFLYNNPELSVLQLTRNNRVHNSPGKYITLKENDELLLMCDITALSKLNESESLGVNEQHYWMIPEKSTEERESVSKLEERVFVELLMLPGAALLGKTLGNLRGYMQQDVLPLAIKKRKTLTNLRERMVLSSVDKLVLKTGDRLLVDVSKQNVNSLETIDNIVLLQKLDRPENHAPFKKYFSLAVLLMVVGLAATGVLSVMVSALSGVCLLLLTNNLHLDRVYKKVNWQIFFLLAGMIPLGVAMHNSGADIWISEQLLSFLDNQSKMVVIGTLFFVTMVMSGVVSNNATAIIMTPIAIAVAQGLQLDFKPFIMAVMFAANFSFFTPVGYQTNTLIYGIGNYKFKHFFIIGGILSLILWVLATVLLSRLI</sequence>
<keyword evidence="4" id="KW-0677">Repeat</keyword>
<feature type="domain" description="RCK C-terminal" evidence="8">
    <location>
        <begin position="206"/>
        <end position="290"/>
    </location>
</feature>
<dbReference type="PANTHER" id="PTHR43652">
    <property type="entry name" value="BASIC AMINO ACID ANTIPORTER YFCC-RELATED"/>
    <property type="match status" value="1"/>
</dbReference>
<dbReference type="RefSeq" id="WP_251805556.1">
    <property type="nucleotide sequence ID" value="NZ_CP166679.1"/>
</dbReference>
<dbReference type="PROSITE" id="PS51202">
    <property type="entry name" value="RCK_C"/>
    <property type="match status" value="1"/>
</dbReference>
<evidence type="ECO:0000313" key="9">
    <source>
        <dbReference type="EMBL" id="MFD2790434.1"/>
    </source>
</evidence>
<dbReference type="Gene3D" id="3.30.70.1450">
    <property type="entry name" value="Regulator of K+ conductance, C-terminal domain"/>
    <property type="match status" value="1"/>
</dbReference>
<dbReference type="InterPro" id="IPR004680">
    <property type="entry name" value="Cit_transptr-like_dom"/>
</dbReference>
<evidence type="ECO:0000256" key="1">
    <source>
        <dbReference type="ARBA" id="ARBA00004141"/>
    </source>
</evidence>
<feature type="transmembrane region" description="Helical" evidence="7">
    <location>
        <begin position="462"/>
        <end position="483"/>
    </location>
</feature>
<evidence type="ECO:0000256" key="2">
    <source>
        <dbReference type="ARBA" id="ARBA00022448"/>
    </source>
</evidence>
<proteinExistence type="predicted"/>
<evidence type="ECO:0000256" key="7">
    <source>
        <dbReference type="SAM" id="Phobius"/>
    </source>
</evidence>
<keyword evidence="5 7" id="KW-1133">Transmembrane helix</keyword>
<feature type="transmembrane region" description="Helical" evidence="7">
    <location>
        <begin position="579"/>
        <end position="601"/>
    </location>
</feature>
<feature type="transmembrane region" description="Helical" evidence="7">
    <location>
        <begin position="417"/>
        <end position="450"/>
    </location>
</feature>
<feature type="transmembrane region" description="Helical" evidence="7">
    <location>
        <begin position="5"/>
        <end position="23"/>
    </location>
</feature>
<evidence type="ECO:0000256" key="5">
    <source>
        <dbReference type="ARBA" id="ARBA00022989"/>
    </source>
</evidence>
<feature type="transmembrane region" description="Helical" evidence="7">
    <location>
        <begin position="52"/>
        <end position="70"/>
    </location>
</feature>
<dbReference type="Proteomes" id="UP001597532">
    <property type="component" value="Unassembled WGS sequence"/>
</dbReference>
<keyword evidence="6 7" id="KW-0472">Membrane</keyword>
<feature type="transmembrane region" description="Helical" evidence="7">
    <location>
        <begin position="90"/>
        <end position="119"/>
    </location>
</feature>
<gene>
    <name evidence="9" type="ORF">ACFS1K_11725</name>
</gene>
<comment type="subcellular location">
    <subcellularLocation>
        <location evidence="1">Membrane</location>
        <topology evidence="1">Multi-pass membrane protein</topology>
    </subcellularLocation>
</comment>
<evidence type="ECO:0000256" key="3">
    <source>
        <dbReference type="ARBA" id="ARBA00022692"/>
    </source>
</evidence>
<keyword evidence="3 7" id="KW-0812">Transmembrane</keyword>
<accession>A0ABW5VFH0</accession>
<dbReference type="InterPro" id="IPR036721">
    <property type="entry name" value="RCK_C_sf"/>
</dbReference>
<feature type="transmembrane region" description="Helical" evidence="7">
    <location>
        <begin position="173"/>
        <end position="197"/>
    </location>
</feature>
<feature type="transmembrane region" description="Helical" evidence="7">
    <location>
        <begin position="547"/>
        <end position="567"/>
    </location>
</feature>
<dbReference type="PANTHER" id="PTHR43652:SF2">
    <property type="entry name" value="BASIC AMINO ACID ANTIPORTER YFCC-RELATED"/>
    <property type="match status" value="1"/>
</dbReference>
<dbReference type="InterPro" id="IPR051679">
    <property type="entry name" value="DASS-Related_Transporters"/>
</dbReference>
<evidence type="ECO:0000256" key="4">
    <source>
        <dbReference type="ARBA" id="ARBA00022737"/>
    </source>
</evidence>
<dbReference type="Pfam" id="PF03600">
    <property type="entry name" value="CitMHS"/>
    <property type="match status" value="1"/>
</dbReference>
<feature type="transmembrane region" description="Helical" evidence="7">
    <location>
        <begin position="140"/>
        <end position="161"/>
    </location>
</feature>
<keyword evidence="10" id="KW-1185">Reference proteome</keyword>
<protein>
    <submittedName>
        <fullName evidence="9">SLC13 family permease</fullName>
    </submittedName>
</protein>
<comment type="caution">
    <text evidence="9">The sequence shown here is derived from an EMBL/GenBank/DDBJ whole genome shotgun (WGS) entry which is preliminary data.</text>
</comment>
<dbReference type="EMBL" id="JBHUOK010000030">
    <property type="protein sequence ID" value="MFD2790434.1"/>
    <property type="molecule type" value="Genomic_DNA"/>
</dbReference>